<dbReference type="RefSeq" id="WP_012338047.1">
    <property type="nucleotide sequence ID" value="NZ_CP040799.1"/>
</dbReference>
<evidence type="ECO:0000313" key="2">
    <source>
        <dbReference type="Proteomes" id="UP001211513"/>
    </source>
</evidence>
<gene>
    <name evidence="1" type="ORF">OK117_09730</name>
</gene>
<dbReference type="Proteomes" id="UP001211513">
    <property type="component" value="Chromosome"/>
</dbReference>
<proteinExistence type="predicted"/>
<organism evidence="1 2">
    <name type="scientific">Xylella fastidiosa subsp. fastidiosa</name>
    <dbReference type="NCBI Taxonomy" id="644356"/>
    <lineage>
        <taxon>Bacteria</taxon>
        <taxon>Pseudomonadati</taxon>
        <taxon>Pseudomonadota</taxon>
        <taxon>Gammaproteobacteria</taxon>
        <taxon>Lysobacterales</taxon>
        <taxon>Lysobacteraceae</taxon>
        <taxon>Xylella</taxon>
    </lineage>
</organism>
<reference evidence="1" key="1">
    <citation type="journal article" date="2022" name="Phytopathology">
        <title>Complete circularized genome resources of seven strains of Xylella fastidiosa subsp. fastidiosa using hybrid assembly reveals unknown plasmids.</title>
        <authorList>
            <person name="Velasco-Amo M.D.P."/>
            <person name="Arias-Giraldo L.F.F."/>
            <person name="Ecija M.R."/>
            <person name="De La Fuente L."/>
            <person name="Marco-Noales E."/>
            <person name="Moralejo E."/>
            <person name="Navas-Cort J.A."/>
            <person name="Landa B.B."/>
        </authorList>
    </citation>
    <scope>NUCLEOTIDE SEQUENCE</scope>
    <source>
        <strain evidence="1">CFBP8073</strain>
    </source>
</reference>
<dbReference type="GeneID" id="93905542"/>
<dbReference type="EMBL" id="CP109886">
    <property type="protein sequence ID" value="WCF27902.1"/>
    <property type="molecule type" value="Genomic_DNA"/>
</dbReference>
<name>A0AAJ5R1E5_XYLFS</name>
<reference evidence="1" key="2">
    <citation type="submission" date="2022-10" db="EMBL/GenBank/DDBJ databases">
        <authorList>
            <person name="Landa B."/>
            <person name="Arias-Giraldo L.F."/>
            <person name="Roman-Ecija M."/>
            <person name="Velasco-Amo M.P."/>
            <person name="De La Fuente L."/>
            <person name="Marco-Noales E."/>
            <person name="Moralejo E."/>
        </authorList>
    </citation>
    <scope>NUCLEOTIDE SEQUENCE</scope>
    <source>
        <strain evidence="1">CFBP8073</strain>
    </source>
</reference>
<protein>
    <submittedName>
        <fullName evidence="1">Uncharacterized protein</fullName>
    </submittedName>
</protein>
<sequence length="48" mass="5071">MSPGTALNAVGVAVLLSDTPIAARLKSFVALEYKRLVAALFTGIVLRR</sequence>
<evidence type="ECO:0000313" key="1">
    <source>
        <dbReference type="EMBL" id="WCF27902.1"/>
    </source>
</evidence>
<dbReference type="AlphaFoldDB" id="A0AAJ5R1E5"/>
<accession>A0AAJ5R1E5</accession>